<name>A0ABU7L7Y5_9NOCA</name>
<dbReference type="InterPro" id="IPR002346">
    <property type="entry name" value="Mopterin_DH_FAD-bd"/>
</dbReference>
<dbReference type="Gene3D" id="3.30.465.10">
    <property type="match status" value="1"/>
</dbReference>
<gene>
    <name evidence="3" type="ORF">Q7514_08885</name>
</gene>
<dbReference type="InterPro" id="IPR016167">
    <property type="entry name" value="FAD-bd_PCMH_sub1"/>
</dbReference>
<organism evidence="3 4">
    <name type="scientific">Rhodococcus artemisiae</name>
    <dbReference type="NCBI Taxonomy" id="714159"/>
    <lineage>
        <taxon>Bacteria</taxon>
        <taxon>Bacillati</taxon>
        <taxon>Actinomycetota</taxon>
        <taxon>Actinomycetes</taxon>
        <taxon>Mycobacteriales</taxon>
        <taxon>Nocardiaceae</taxon>
        <taxon>Rhodococcus</taxon>
    </lineage>
</organism>
<keyword evidence="1" id="KW-0560">Oxidoreductase</keyword>
<dbReference type="PANTHER" id="PTHR42659:SF1">
    <property type="entry name" value="OXIDOREDUCTASE"/>
    <property type="match status" value="1"/>
</dbReference>
<accession>A0ABU7L7Y5</accession>
<dbReference type="SUPFAM" id="SSF56176">
    <property type="entry name" value="FAD-binding/transporter-associated domain-like"/>
    <property type="match status" value="1"/>
</dbReference>
<dbReference type="Pfam" id="PF03450">
    <property type="entry name" value="CO_deh_flav_C"/>
    <property type="match status" value="1"/>
</dbReference>
<feature type="domain" description="FAD-binding PCMH-type" evidence="2">
    <location>
        <begin position="1"/>
        <end position="222"/>
    </location>
</feature>
<dbReference type="InterPro" id="IPR005107">
    <property type="entry name" value="CO_DH_flav_C"/>
</dbReference>
<dbReference type="SMART" id="SM01092">
    <property type="entry name" value="CO_deh_flav_C"/>
    <property type="match status" value="1"/>
</dbReference>
<dbReference type="InterPro" id="IPR036318">
    <property type="entry name" value="FAD-bd_PCMH-like_sf"/>
</dbReference>
<dbReference type="Pfam" id="PF00941">
    <property type="entry name" value="FAD_binding_5"/>
    <property type="match status" value="1"/>
</dbReference>
<evidence type="ECO:0000313" key="4">
    <source>
        <dbReference type="Proteomes" id="UP001336020"/>
    </source>
</evidence>
<reference evidence="3 4" key="1">
    <citation type="submission" date="2023-07" db="EMBL/GenBank/DDBJ databases">
        <authorList>
            <person name="Girao M."/>
            <person name="Carvalho M.F."/>
        </authorList>
    </citation>
    <scope>NUCLEOTIDE SEQUENCE [LARGE SCALE GENOMIC DNA]</scope>
    <source>
        <strain evidence="3 4">YIM65754</strain>
    </source>
</reference>
<dbReference type="InterPro" id="IPR016166">
    <property type="entry name" value="FAD-bd_PCMH"/>
</dbReference>
<dbReference type="SUPFAM" id="SSF55447">
    <property type="entry name" value="CO dehydrogenase flavoprotein C-terminal domain-like"/>
    <property type="match status" value="1"/>
</dbReference>
<dbReference type="PROSITE" id="PS51387">
    <property type="entry name" value="FAD_PCMH"/>
    <property type="match status" value="1"/>
</dbReference>
<evidence type="ECO:0000313" key="3">
    <source>
        <dbReference type="EMBL" id="MEE2057640.1"/>
    </source>
</evidence>
<dbReference type="PANTHER" id="PTHR42659">
    <property type="entry name" value="XANTHINE DEHYDROGENASE SUBUNIT C-RELATED"/>
    <property type="match status" value="1"/>
</dbReference>
<proteinExistence type="predicted"/>
<dbReference type="InterPro" id="IPR036683">
    <property type="entry name" value="CO_DH_flav_C_dom_sf"/>
</dbReference>
<dbReference type="Gene3D" id="3.30.390.50">
    <property type="entry name" value="CO dehydrogenase flavoprotein, C-terminal domain"/>
    <property type="match status" value="1"/>
</dbReference>
<dbReference type="RefSeq" id="WP_330132882.1">
    <property type="nucleotide sequence ID" value="NZ_JAUTXY010000003.1"/>
</dbReference>
<evidence type="ECO:0000259" key="2">
    <source>
        <dbReference type="PROSITE" id="PS51387"/>
    </source>
</evidence>
<dbReference type="EMBL" id="JAUTXY010000003">
    <property type="protein sequence ID" value="MEE2057640.1"/>
    <property type="molecule type" value="Genomic_DNA"/>
</dbReference>
<dbReference type="Proteomes" id="UP001336020">
    <property type="component" value="Unassembled WGS sequence"/>
</dbReference>
<protein>
    <submittedName>
        <fullName evidence="3">Xanthine dehydrogenase family protein subunit M</fullName>
    </submittedName>
</protein>
<comment type="caution">
    <text evidence="3">The sequence shown here is derived from an EMBL/GenBank/DDBJ whole genome shotgun (WGS) entry which is preliminary data.</text>
</comment>
<sequence length="333" mass="35376">MKSLRYERAADPAGAVALVHDNPHAAFLAGGTNLVDNLKLGVETPDLLVDISRLPLDDIVDVADGGVRIGANVRNSDLAAHPVVRRRYPMLSRALLSGASPQLRNSATTGGNLLQRTRCVYFRDVSTPCNKREPGSGCSALGGYTRYHALFGASDGCVATHPSDMAVALLALDAEAVVLGPEGERIIPIEELYRLPGDTPELDTDLARDDLIVGVHIPPPQGSASTYRKVRDRAAFAFALVSVAAELTVTDGAISGCRLAFGGVAHRPWRAHRAEDALLGHHPSDAVFAAAVDAELAHAQPLDGNEFKVVLLRRTVVAVLRGLADRISREESA</sequence>
<dbReference type="InterPro" id="IPR016169">
    <property type="entry name" value="FAD-bd_PCMH_sub2"/>
</dbReference>
<dbReference type="InterPro" id="IPR051312">
    <property type="entry name" value="Diverse_Substr_Oxidored"/>
</dbReference>
<keyword evidence="4" id="KW-1185">Reference proteome</keyword>
<evidence type="ECO:0000256" key="1">
    <source>
        <dbReference type="ARBA" id="ARBA00023002"/>
    </source>
</evidence>
<dbReference type="Gene3D" id="3.30.43.10">
    <property type="entry name" value="Uridine Diphospho-n-acetylenolpyruvylglucosamine Reductase, domain 2"/>
    <property type="match status" value="1"/>
</dbReference>